<dbReference type="AlphaFoldDB" id="A0A7S2JB68"/>
<organism evidence="2">
    <name type="scientific">Haptolina brevifila</name>
    <dbReference type="NCBI Taxonomy" id="156173"/>
    <lineage>
        <taxon>Eukaryota</taxon>
        <taxon>Haptista</taxon>
        <taxon>Haptophyta</taxon>
        <taxon>Prymnesiophyceae</taxon>
        <taxon>Prymnesiales</taxon>
        <taxon>Prymnesiaceae</taxon>
        <taxon>Haptolina</taxon>
    </lineage>
</organism>
<gene>
    <name evidence="2" type="ORF">CBRE1094_LOCUS41721</name>
</gene>
<proteinExistence type="predicted"/>
<protein>
    <submittedName>
        <fullName evidence="2">Uncharacterized protein</fullName>
    </submittedName>
</protein>
<sequence>MLCQPACQWNSSLVLVLDSLFSLHGAFEIPTRSVGGLASVDFASHVDDDDGAPAGARVYVTDSVANEVREYGLDFTAMPHAYRGYSWRLCHSFGRTGEAPGEFRGLGAICQVRPGLAGGSALCLTETVGRRVQIVSLEGIALQLIQLPGSGPLLACCTDMHGRIWLLDDGNESAAQAHALTPRVFTF</sequence>
<evidence type="ECO:0000313" key="2">
    <source>
        <dbReference type="EMBL" id="CAD9541584.1"/>
    </source>
</evidence>
<accession>A0A7S2JB68</accession>
<keyword evidence="1" id="KW-0732">Signal</keyword>
<dbReference type="EMBL" id="HBGU01076528">
    <property type="protein sequence ID" value="CAD9541584.1"/>
    <property type="molecule type" value="Transcribed_RNA"/>
</dbReference>
<evidence type="ECO:0000256" key="1">
    <source>
        <dbReference type="SAM" id="SignalP"/>
    </source>
</evidence>
<feature type="signal peptide" evidence="1">
    <location>
        <begin position="1"/>
        <end position="26"/>
    </location>
</feature>
<name>A0A7S2JB68_9EUKA</name>
<feature type="chain" id="PRO_5030738969" evidence="1">
    <location>
        <begin position="27"/>
        <end position="187"/>
    </location>
</feature>
<reference evidence="2" key="1">
    <citation type="submission" date="2021-01" db="EMBL/GenBank/DDBJ databases">
        <authorList>
            <person name="Corre E."/>
            <person name="Pelletier E."/>
            <person name="Niang G."/>
            <person name="Scheremetjew M."/>
            <person name="Finn R."/>
            <person name="Kale V."/>
            <person name="Holt S."/>
            <person name="Cochrane G."/>
            <person name="Meng A."/>
            <person name="Brown T."/>
            <person name="Cohen L."/>
        </authorList>
    </citation>
    <scope>NUCLEOTIDE SEQUENCE</scope>
    <source>
        <strain evidence="2">UTEX LB 985</strain>
    </source>
</reference>